<proteinExistence type="predicted"/>
<gene>
    <name evidence="1" type="ORF">C6V83_18095</name>
</gene>
<evidence type="ECO:0000313" key="2">
    <source>
        <dbReference type="Proteomes" id="UP000239814"/>
    </source>
</evidence>
<evidence type="ECO:0000313" key="1">
    <source>
        <dbReference type="EMBL" id="AVM01890.1"/>
    </source>
</evidence>
<dbReference type="RefSeq" id="WP_105943593.1">
    <property type="nucleotide sequence ID" value="NZ_CP027433.1"/>
</dbReference>
<dbReference type="OrthoDB" id="4027862at2"/>
<name>A0A2S0KJP6_9ACTN</name>
<dbReference type="KEGG" id="git:C6V83_18095"/>
<evidence type="ECO:0008006" key="3">
    <source>
        <dbReference type="Google" id="ProtNLM"/>
    </source>
</evidence>
<dbReference type="AlphaFoldDB" id="A0A2S0KJP6"/>
<organism evidence="1 2">
    <name type="scientific">Gordonia iterans</name>
    <dbReference type="NCBI Taxonomy" id="1004901"/>
    <lineage>
        <taxon>Bacteria</taxon>
        <taxon>Bacillati</taxon>
        <taxon>Actinomycetota</taxon>
        <taxon>Actinomycetes</taxon>
        <taxon>Mycobacteriales</taxon>
        <taxon>Gordoniaceae</taxon>
        <taxon>Gordonia</taxon>
    </lineage>
</organism>
<sequence length="270" mass="28691">MPLPPVWVPPHQTSPPAHGLLSVADVLPESGSHWQIAGVEYDCPARVGEVVVGSVACPDDPDFGDGDEGFDPRTDVPVRLSTVLAAKPVGRTLDDFRVLAREQLRAGEGPALEQVLWSTHDTDPRFMHEDMPTPTGLVAVGVLDAVGALDAWLYNHYAGTGMIHVPRKIVGHLVKAKAVRHDGGRLVTQLGTPVVAGAYPGTGPEDQTPDAGQVWIAATGDVRVRRTEVLQATDGDFDPATNTVTTIAQRIYVASWDGLSAAALVDVKEL</sequence>
<keyword evidence="2" id="KW-1185">Reference proteome</keyword>
<dbReference type="EMBL" id="CP027433">
    <property type="protein sequence ID" value="AVM01890.1"/>
    <property type="molecule type" value="Genomic_DNA"/>
</dbReference>
<protein>
    <recommendedName>
        <fullName evidence="3">Phage major capsid protein</fullName>
    </recommendedName>
</protein>
<accession>A0A2S0KJP6</accession>
<reference evidence="1 2" key="1">
    <citation type="submission" date="2018-03" db="EMBL/GenBank/DDBJ databases">
        <title>Characteristics and genome of n-alkane degrading marine bacteria Gordonia iterans isolated from crude oil contaminated in Tae-an, South Korea.</title>
        <authorList>
            <person name="Lee S.-S."/>
            <person name="Kim H."/>
        </authorList>
    </citation>
    <scope>NUCLEOTIDE SEQUENCE [LARGE SCALE GENOMIC DNA]</scope>
    <source>
        <strain evidence="1 2">Co17</strain>
    </source>
</reference>
<dbReference type="Proteomes" id="UP000239814">
    <property type="component" value="Chromosome"/>
</dbReference>